<gene>
    <name evidence="2" type="ORF">CA54_46650</name>
</gene>
<keyword evidence="1" id="KW-0472">Membrane</keyword>
<keyword evidence="1" id="KW-1133">Transmembrane helix</keyword>
<feature type="transmembrane region" description="Helical" evidence="1">
    <location>
        <begin position="45"/>
        <end position="66"/>
    </location>
</feature>
<dbReference type="Proteomes" id="UP000320735">
    <property type="component" value="Unassembled WGS sequence"/>
</dbReference>
<evidence type="ECO:0000256" key="1">
    <source>
        <dbReference type="SAM" id="Phobius"/>
    </source>
</evidence>
<evidence type="ECO:0000313" key="2">
    <source>
        <dbReference type="EMBL" id="TWU09423.1"/>
    </source>
</evidence>
<feature type="transmembrane region" description="Helical" evidence="1">
    <location>
        <begin position="73"/>
        <end position="95"/>
    </location>
</feature>
<dbReference type="Pfam" id="PF14248">
    <property type="entry name" value="DUF4345"/>
    <property type="match status" value="1"/>
</dbReference>
<organism evidence="2 3">
    <name type="scientific">Symmachiella macrocystis</name>
    <dbReference type="NCBI Taxonomy" id="2527985"/>
    <lineage>
        <taxon>Bacteria</taxon>
        <taxon>Pseudomonadati</taxon>
        <taxon>Planctomycetota</taxon>
        <taxon>Planctomycetia</taxon>
        <taxon>Planctomycetales</taxon>
        <taxon>Planctomycetaceae</taxon>
        <taxon>Symmachiella</taxon>
    </lineage>
</organism>
<sequence>MNSSQIFLVVAAVGLTPIAISYGAMPQTSLEYLLDLSVESTNEKHIFRAIMGLYLALAVFWLFGAFNGKLRQAALWSLVVFMLGLAAGRTLSLIMDGIPHILLLVYLMMELGFGVLGLLLLSRSGASVPDS</sequence>
<dbReference type="InterPro" id="IPR025597">
    <property type="entry name" value="DUF4345"/>
</dbReference>
<keyword evidence="3" id="KW-1185">Reference proteome</keyword>
<name>A0A5C6BBG3_9PLAN</name>
<feature type="transmembrane region" description="Helical" evidence="1">
    <location>
        <begin position="101"/>
        <end position="121"/>
    </location>
</feature>
<comment type="caution">
    <text evidence="2">The sequence shown here is derived from an EMBL/GenBank/DDBJ whole genome shotgun (WGS) entry which is preliminary data.</text>
</comment>
<reference evidence="2 3" key="1">
    <citation type="submission" date="2019-02" db="EMBL/GenBank/DDBJ databases">
        <title>Deep-cultivation of Planctomycetes and their phenomic and genomic characterization uncovers novel biology.</title>
        <authorList>
            <person name="Wiegand S."/>
            <person name="Jogler M."/>
            <person name="Boedeker C."/>
            <person name="Pinto D."/>
            <person name="Vollmers J."/>
            <person name="Rivas-Marin E."/>
            <person name="Kohn T."/>
            <person name="Peeters S.H."/>
            <person name="Heuer A."/>
            <person name="Rast P."/>
            <person name="Oberbeckmann S."/>
            <person name="Bunk B."/>
            <person name="Jeske O."/>
            <person name="Meyerdierks A."/>
            <person name="Storesund J.E."/>
            <person name="Kallscheuer N."/>
            <person name="Luecker S."/>
            <person name="Lage O.M."/>
            <person name="Pohl T."/>
            <person name="Merkel B.J."/>
            <person name="Hornburger P."/>
            <person name="Mueller R.-W."/>
            <person name="Bruemmer F."/>
            <person name="Labrenz M."/>
            <person name="Spormann A.M."/>
            <person name="Op Den Camp H."/>
            <person name="Overmann J."/>
            <person name="Amann R."/>
            <person name="Jetten M.S.M."/>
            <person name="Mascher T."/>
            <person name="Medema M.H."/>
            <person name="Devos D.P."/>
            <person name="Kaster A.-K."/>
            <person name="Ovreas L."/>
            <person name="Rohde M."/>
            <person name="Galperin M.Y."/>
            <person name="Jogler C."/>
        </authorList>
    </citation>
    <scope>NUCLEOTIDE SEQUENCE [LARGE SCALE GENOMIC DNA]</scope>
    <source>
        <strain evidence="2 3">CA54</strain>
    </source>
</reference>
<proteinExistence type="predicted"/>
<dbReference type="AlphaFoldDB" id="A0A5C6BBG3"/>
<dbReference type="RefSeq" id="WP_146373117.1">
    <property type="nucleotide sequence ID" value="NZ_SJPP01000002.1"/>
</dbReference>
<evidence type="ECO:0000313" key="3">
    <source>
        <dbReference type="Proteomes" id="UP000320735"/>
    </source>
</evidence>
<keyword evidence="1" id="KW-0812">Transmembrane</keyword>
<dbReference type="OrthoDB" id="1188911at2"/>
<accession>A0A5C6BBG3</accession>
<protein>
    <recommendedName>
        <fullName evidence="4">DUF4345 domain-containing protein</fullName>
    </recommendedName>
</protein>
<evidence type="ECO:0008006" key="4">
    <source>
        <dbReference type="Google" id="ProtNLM"/>
    </source>
</evidence>
<dbReference type="EMBL" id="SJPP01000002">
    <property type="protein sequence ID" value="TWU09423.1"/>
    <property type="molecule type" value="Genomic_DNA"/>
</dbReference>